<dbReference type="GO" id="GO:0005737">
    <property type="term" value="C:cytoplasm"/>
    <property type="evidence" value="ECO:0007669"/>
    <property type="project" value="UniProtKB-SubCell"/>
</dbReference>
<evidence type="ECO:0000256" key="9">
    <source>
        <dbReference type="ARBA" id="ARBA00023235"/>
    </source>
</evidence>
<dbReference type="SUPFAM" id="SSF53738">
    <property type="entry name" value="Phosphoglucomutase, first 3 domains"/>
    <property type="match status" value="3"/>
</dbReference>
<dbReference type="AlphaFoldDB" id="A0AAW2ZDE0"/>
<evidence type="ECO:0000256" key="8">
    <source>
        <dbReference type="ARBA" id="ARBA00022842"/>
    </source>
</evidence>
<dbReference type="InterPro" id="IPR036900">
    <property type="entry name" value="A-D-PHexomutase_C_sf"/>
</dbReference>
<evidence type="ECO:0000256" key="10">
    <source>
        <dbReference type="ARBA" id="ARBA00023277"/>
    </source>
</evidence>
<evidence type="ECO:0000256" key="6">
    <source>
        <dbReference type="ARBA" id="ARBA00022553"/>
    </source>
</evidence>
<dbReference type="GO" id="GO:0006166">
    <property type="term" value="P:purine ribonucleoside salvage"/>
    <property type="evidence" value="ECO:0007669"/>
    <property type="project" value="TreeGrafter"/>
</dbReference>
<dbReference type="Pfam" id="PF02879">
    <property type="entry name" value="PGM_PMM_II"/>
    <property type="match status" value="1"/>
</dbReference>
<gene>
    <name evidence="14" type="ORF">AKO1_000769</name>
</gene>
<feature type="domain" description="Alpha-D-phosphohexomutase alpha/beta/alpha" evidence="13">
    <location>
        <begin position="339"/>
        <end position="468"/>
    </location>
</feature>
<feature type="domain" description="Alpha-D-phosphohexomutase alpha/beta/alpha" evidence="12">
    <location>
        <begin position="224"/>
        <end position="328"/>
    </location>
</feature>
<accession>A0AAW2ZDE0</accession>
<dbReference type="InterPro" id="IPR005844">
    <property type="entry name" value="A-D-PHexomutase_a/b/a-I"/>
</dbReference>
<keyword evidence="15" id="KW-1185">Reference proteome</keyword>
<dbReference type="PANTHER" id="PTHR45745">
    <property type="entry name" value="PHOSPHOMANNOMUTASE 45A"/>
    <property type="match status" value="1"/>
</dbReference>
<feature type="domain" description="Alpha-D-phosphohexomutase alpha/beta/alpha" evidence="11">
    <location>
        <begin position="46"/>
        <end position="184"/>
    </location>
</feature>
<dbReference type="GO" id="GO:0005634">
    <property type="term" value="C:nucleus"/>
    <property type="evidence" value="ECO:0007669"/>
    <property type="project" value="TreeGrafter"/>
</dbReference>
<dbReference type="Gene3D" id="3.30.310.50">
    <property type="entry name" value="Alpha-D-phosphohexomutase, C-terminal domain"/>
    <property type="match status" value="1"/>
</dbReference>
<dbReference type="PROSITE" id="PS00710">
    <property type="entry name" value="PGM_PMM"/>
    <property type="match status" value="1"/>
</dbReference>
<dbReference type="Gene3D" id="3.40.120.10">
    <property type="entry name" value="Alpha-D-Glucose-1,6-Bisphosphate, subunit A, domain 3"/>
    <property type="match status" value="3"/>
</dbReference>
<dbReference type="GO" id="GO:0008973">
    <property type="term" value="F:phosphopentomutase activity"/>
    <property type="evidence" value="ECO:0007669"/>
    <property type="project" value="TreeGrafter"/>
</dbReference>
<dbReference type="InterPro" id="IPR016055">
    <property type="entry name" value="A-D-PHexomutase_a/b/a-I/II/III"/>
</dbReference>
<dbReference type="Proteomes" id="UP001431209">
    <property type="component" value="Unassembled WGS sequence"/>
</dbReference>
<evidence type="ECO:0000256" key="7">
    <source>
        <dbReference type="ARBA" id="ARBA00022723"/>
    </source>
</evidence>
<keyword evidence="8" id="KW-0460">Magnesium</keyword>
<evidence type="ECO:0000259" key="11">
    <source>
        <dbReference type="Pfam" id="PF02878"/>
    </source>
</evidence>
<evidence type="ECO:0000256" key="4">
    <source>
        <dbReference type="ARBA" id="ARBA00022490"/>
    </source>
</evidence>
<dbReference type="FunFam" id="3.40.120.10:FF:000035">
    <property type="entry name" value="Pgm3p"/>
    <property type="match status" value="1"/>
</dbReference>
<dbReference type="InterPro" id="IPR005846">
    <property type="entry name" value="A-D-PHexomutase_a/b/a-III"/>
</dbReference>
<evidence type="ECO:0000313" key="14">
    <source>
        <dbReference type="EMBL" id="KAL0487378.1"/>
    </source>
</evidence>
<protein>
    <submittedName>
        <fullName evidence="14">Phosphoglucomutase</fullName>
    </submittedName>
</protein>
<dbReference type="PANTHER" id="PTHR45745:SF1">
    <property type="entry name" value="PHOSPHOGLUCOMUTASE 2B-RELATED"/>
    <property type="match status" value="1"/>
</dbReference>
<organism evidence="14 15">
    <name type="scientific">Acrasis kona</name>
    <dbReference type="NCBI Taxonomy" id="1008807"/>
    <lineage>
        <taxon>Eukaryota</taxon>
        <taxon>Discoba</taxon>
        <taxon>Heterolobosea</taxon>
        <taxon>Tetramitia</taxon>
        <taxon>Eutetramitia</taxon>
        <taxon>Acrasidae</taxon>
        <taxon>Acrasis</taxon>
    </lineage>
</organism>
<comment type="subcellular location">
    <subcellularLocation>
        <location evidence="2">Cytoplasm</location>
    </subcellularLocation>
</comment>
<dbReference type="InterPro" id="IPR016066">
    <property type="entry name" value="A-D-PHexomutase_CS"/>
</dbReference>
<sequence>MTTSNVLDLAKLWLETDVFAHTRLEIEQLLANNDEKELTIRLQERIAFGTAGLRARMAAGFSCMNELIIIQTTQGLVKYLASQQLENDKQRGIVIGYDGRHNSKNYAQLTAIVFLSSGYTVHLFPQLACTPIVPFSVIELNCVAGIMITASHNPKMDNGYKLYWHNGCQIVEPHDEGISKCILQNLAVWPQVKSMIPTNYIPDSNDTWIAPNHLLKDPSAQIDNYFNKIKQYSHNHSINASRKNPITYTAMHGVGAPWVTRAFQVFDLQPYIPVSQQILPDPDFSTVAYPNPEEGKGALSLAIQTAQQHDSKLILANDPDADRLAVAERQTDGEWRIFNGNEIAVLMAHWVWTRHKKQFNPSPQQASNCVMINSTVSSKILRAMAHHEGFRYEETLTGFKWIGNKAHDEIKNGRTFLFGYEVEIGFLVGDISLDKDGVRCAAIFAEMALDLYHENQITLARHLEDLYDLYGHYLMRTRYYFCDKADKLIAVMNQIRTMGDDGSYPKRIPNLVDNARPDFVIRSVRDLTCGIDTSQPDGKPTLPTTPNAQMITFTFEDSSTCTLRNSGTEPKLKYYVEVNDKNKEAAQVKLQQLTYSVLNYLLRPQETGLVAPKDE</sequence>
<keyword evidence="6" id="KW-0597">Phosphoprotein</keyword>
<reference evidence="14 15" key="1">
    <citation type="submission" date="2024-03" db="EMBL/GenBank/DDBJ databases">
        <title>The Acrasis kona genome and developmental transcriptomes reveal deep origins of eukaryotic multicellular pathways.</title>
        <authorList>
            <person name="Sheikh S."/>
            <person name="Fu C.-J."/>
            <person name="Brown M.W."/>
            <person name="Baldauf S.L."/>
        </authorList>
    </citation>
    <scope>NUCLEOTIDE SEQUENCE [LARGE SCALE GENOMIC DNA]</scope>
    <source>
        <strain evidence="14 15">ATCC MYA-3509</strain>
    </source>
</reference>
<evidence type="ECO:0000259" key="12">
    <source>
        <dbReference type="Pfam" id="PF02879"/>
    </source>
</evidence>
<comment type="cofactor">
    <cofactor evidence="1">
        <name>Mg(2+)</name>
        <dbReference type="ChEBI" id="CHEBI:18420"/>
    </cofactor>
</comment>
<evidence type="ECO:0000313" key="15">
    <source>
        <dbReference type="Proteomes" id="UP001431209"/>
    </source>
</evidence>
<dbReference type="GO" id="GO:0006006">
    <property type="term" value="P:glucose metabolic process"/>
    <property type="evidence" value="ECO:0007669"/>
    <property type="project" value="UniProtKB-KW"/>
</dbReference>
<dbReference type="SUPFAM" id="SSF55957">
    <property type="entry name" value="Phosphoglucomutase, C-terminal domain"/>
    <property type="match status" value="1"/>
</dbReference>
<keyword evidence="5" id="KW-0313">Glucose metabolism</keyword>
<evidence type="ECO:0000256" key="1">
    <source>
        <dbReference type="ARBA" id="ARBA00001946"/>
    </source>
</evidence>
<dbReference type="Pfam" id="PF02878">
    <property type="entry name" value="PGM_PMM_I"/>
    <property type="match status" value="1"/>
</dbReference>
<proteinExistence type="inferred from homology"/>
<keyword evidence="10" id="KW-0119">Carbohydrate metabolism</keyword>
<dbReference type="EMBL" id="JAOPGA020001336">
    <property type="protein sequence ID" value="KAL0487378.1"/>
    <property type="molecule type" value="Genomic_DNA"/>
</dbReference>
<evidence type="ECO:0000256" key="3">
    <source>
        <dbReference type="ARBA" id="ARBA00010231"/>
    </source>
</evidence>
<dbReference type="CDD" id="cd05799">
    <property type="entry name" value="PGM2"/>
    <property type="match status" value="1"/>
</dbReference>
<keyword evidence="7" id="KW-0479">Metal-binding</keyword>
<keyword evidence="4" id="KW-0963">Cytoplasm</keyword>
<evidence type="ECO:0000256" key="2">
    <source>
        <dbReference type="ARBA" id="ARBA00004496"/>
    </source>
</evidence>
<dbReference type="InterPro" id="IPR005845">
    <property type="entry name" value="A-D-PHexomutase_a/b/a-II"/>
</dbReference>
<keyword evidence="9" id="KW-0413">Isomerase</keyword>
<comment type="similarity">
    <text evidence="3">Belongs to the phosphohexose mutase family.</text>
</comment>
<dbReference type="Pfam" id="PF02880">
    <property type="entry name" value="PGM_PMM_III"/>
    <property type="match status" value="1"/>
</dbReference>
<evidence type="ECO:0000259" key="13">
    <source>
        <dbReference type="Pfam" id="PF02880"/>
    </source>
</evidence>
<comment type="caution">
    <text evidence="14">The sequence shown here is derived from an EMBL/GenBank/DDBJ whole genome shotgun (WGS) entry which is preliminary data.</text>
</comment>
<evidence type="ECO:0000256" key="5">
    <source>
        <dbReference type="ARBA" id="ARBA00022526"/>
    </source>
</evidence>
<dbReference type="GO" id="GO:0000287">
    <property type="term" value="F:magnesium ion binding"/>
    <property type="evidence" value="ECO:0007669"/>
    <property type="project" value="InterPro"/>
</dbReference>
<name>A0AAW2ZDE0_9EUKA</name>